<dbReference type="InterPro" id="IPR001185">
    <property type="entry name" value="MS_channel"/>
</dbReference>
<dbReference type="PROSITE" id="PS01327">
    <property type="entry name" value="MSCL"/>
    <property type="match status" value="1"/>
</dbReference>
<name>A0ABZ3ERF6_9FIRM</name>
<keyword evidence="6 10" id="KW-1133">Transmembrane helix</keyword>
<dbReference type="HAMAP" id="MF_00115">
    <property type="entry name" value="MscL"/>
    <property type="match status" value="1"/>
</dbReference>
<accession>A0ABZ3ERF6</accession>
<evidence type="ECO:0000313" key="12">
    <source>
        <dbReference type="Proteomes" id="UP001451571"/>
    </source>
</evidence>
<dbReference type="Pfam" id="PF01741">
    <property type="entry name" value="MscL"/>
    <property type="match status" value="1"/>
</dbReference>
<keyword evidence="7 10" id="KW-0406">Ion transport</keyword>
<keyword evidence="8 10" id="KW-0472">Membrane</keyword>
<dbReference type="RefSeq" id="WP_342756420.1">
    <property type="nucleotide sequence ID" value="NZ_CP146256.1"/>
</dbReference>
<evidence type="ECO:0000256" key="10">
    <source>
        <dbReference type="HAMAP-Rule" id="MF_00115"/>
    </source>
</evidence>
<organism evidence="11 12">
    <name type="scientific">Kineothrix sedimenti</name>
    <dbReference type="NCBI Taxonomy" id="3123317"/>
    <lineage>
        <taxon>Bacteria</taxon>
        <taxon>Bacillati</taxon>
        <taxon>Bacillota</taxon>
        <taxon>Clostridia</taxon>
        <taxon>Lachnospirales</taxon>
        <taxon>Lachnospiraceae</taxon>
        <taxon>Kineothrix</taxon>
    </lineage>
</organism>
<evidence type="ECO:0000256" key="3">
    <source>
        <dbReference type="ARBA" id="ARBA00022448"/>
    </source>
</evidence>
<keyword evidence="3 10" id="KW-0813">Transport</keyword>
<dbReference type="Gene3D" id="1.10.1200.120">
    <property type="entry name" value="Large-conductance mechanosensitive channel, MscL, domain 1"/>
    <property type="match status" value="1"/>
</dbReference>
<keyword evidence="12" id="KW-1185">Reference proteome</keyword>
<comment type="function">
    <text evidence="10">Channel that opens in response to stretch forces in the membrane lipid bilayer. May participate in the regulation of osmotic pressure changes within the cell.</text>
</comment>
<gene>
    <name evidence="10 11" type="primary">mscL</name>
    <name evidence="11" type="ORF">V6984_14995</name>
</gene>
<dbReference type="InterPro" id="IPR036019">
    <property type="entry name" value="MscL_channel"/>
</dbReference>
<comment type="similarity">
    <text evidence="2 10">Belongs to the MscL family.</text>
</comment>
<reference evidence="11 12" key="1">
    <citation type="submission" date="2024-02" db="EMBL/GenBank/DDBJ databases">
        <title>Bacterial strain from lacustrine sediment.</title>
        <authorList>
            <person name="Petit C."/>
            <person name="Fadhlaoui K."/>
        </authorList>
    </citation>
    <scope>NUCLEOTIDE SEQUENCE [LARGE SCALE GENOMIC DNA]</scope>
    <source>
        <strain evidence="11 12">IPX-CK</strain>
    </source>
</reference>
<evidence type="ECO:0000256" key="1">
    <source>
        <dbReference type="ARBA" id="ARBA00004651"/>
    </source>
</evidence>
<evidence type="ECO:0000256" key="9">
    <source>
        <dbReference type="ARBA" id="ARBA00023303"/>
    </source>
</evidence>
<protein>
    <recommendedName>
        <fullName evidence="10">Large-conductance mechanosensitive channel</fullName>
    </recommendedName>
</protein>
<keyword evidence="5 10" id="KW-0812">Transmembrane</keyword>
<proteinExistence type="inferred from homology"/>
<dbReference type="SUPFAM" id="SSF81330">
    <property type="entry name" value="Gated mechanosensitive channel"/>
    <property type="match status" value="1"/>
</dbReference>
<sequence length="135" mass="14719">MKKFFNEFKTFISKGNVMDLAVGVIIGAAFQGVVTALTDNILSPIIGLFAGQNFDLLKLEAFGVTIAYGAFLTSLVNFIIMAFVIFLIVKFMNKLISAGKNQGEQAPAMKKCPYCYSDIHMKATRCPSCTSQLGE</sequence>
<dbReference type="InterPro" id="IPR037673">
    <property type="entry name" value="MSC/AndL"/>
</dbReference>
<evidence type="ECO:0000256" key="7">
    <source>
        <dbReference type="ARBA" id="ARBA00023065"/>
    </source>
</evidence>
<keyword evidence="9 10" id="KW-0407">Ion channel</keyword>
<evidence type="ECO:0000256" key="5">
    <source>
        <dbReference type="ARBA" id="ARBA00022692"/>
    </source>
</evidence>
<dbReference type="PANTHER" id="PTHR30266">
    <property type="entry name" value="MECHANOSENSITIVE CHANNEL MSCL"/>
    <property type="match status" value="1"/>
</dbReference>
<feature type="transmembrane region" description="Helical" evidence="10">
    <location>
        <begin position="20"/>
        <end position="46"/>
    </location>
</feature>
<dbReference type="PANTHER" id="PTHR30266:SF2">
    <property type="entry name" value="LARGE-CONDUCTANCE MECHANOSENSITIVE CHANNEL"/>
    <property type="match status" value="1"/>
</dbReference>
<feature type="transmembrane region" description="Helical" evidence="10">
    <location>
        <begin position="66"/>
        <end position="89"/>
    </location>
</feature>
<comment type="subunit">
    <text evidence="10">Homopentamer.</text>
</comment>
<dbReference type="Proteomes" id="UP001451571">
    <property type="component" value="Chromosome"/>
</dbReference>
<evidence type="ECO:0000256" key="2">
    <source>
        <dbReference type="ARBA" id="ARBA00007254"/>
    </source>
</evidence>
<dbReference type="PRINTS" id="PR01264">
    <property type="entry name" value="MECHCHANNEL"/>
</dbReference>
<keyword evidence="4 10" id="KW-1003">Cell membrane</keyword>
<evidence type="ECO:0000256" key="8">
    <source>
        <dbReference type="ARBA" id="ARBA00023136"/>
    </source>
</evidence>
<dbReference type="EMBL" id="CP146256">
    <property type="protein sequence ID" value="XAH72806.1"/>
    <property type="molecule type" value="Genomic_DNA"/>
</dbReference>
<evidence type="ECO:0000313" key="11">
    <source>
        <dbReference type="EMBL" id="XAH72806.1"/>
    </source>
</evidence>
<dbReference type="InterPro" id="IPR019823">
    <property type="entry name" value="Mechanosensitive_channel_CS"/>
</dbReference>
<evidence type="ECO:0000256" key="6">
    <source>
        <dbReference type="ARBA" id="ARBA00022989"/>
    </source>
</evidence>
<comment type="subcellular location">
    <subcellularLocation>
        <location evidence="1 10">Cell membrane</location>
        <topology evidence="1 10">Multi-pass membrane protein</topology>
    </subcellularLocation>
</comment>
<dbReference type="NCBIfam" id="TIGR00220">
    <property type="entry name" value="mscL"/>
    <property type="match status" value="1"/>
</dbReference>
<evidence type="ECO:0000256" key="4">
    <source>
        <dbReference type="ARBA" id="ARBA00022475"/>
    </source>
</evidence>